<keyword evidence="2" id="KW-1185">Reference proteome</keyword>
<name>G0NHI0_CAEBE</name>
<accession>G0NHI0</accession>
<dbReference type="OMA" id="NIMIYND"/>
<dbReference type="InParanoid" id="G0NHI0"/>
<gene>
    <name evidence="1" type="ORF">CAEBREN_17266</name>
</gene>
<protein>
    <recommendedName>
        <fullName evidence="3">F-box associated domain-containing protein</fullName>
    </recommendedName>
</protein>
<dbReference type="OrthoDB" id="5906958at2759"/>
<dbReference type="EMBL" id="GL379885">
    <property type="protein sequence ID" value="EGT60466.1"/>
    <property type="molecule type" value="Genomic_DNA"/>
</dbReference>
<sequence length="265" mass="30532">MFKSPVTFMRLYLDGEGICLKLEPMKEQFKSSCFDEKSFEDINYYTSLFRCSVDYLKIDEDYLPEDNIDFGFNKLKRLSICGTKEVSNDKLRYLFEHFEVADTLTIDIPISSTFNCDPKLLKTEDISFPGGKSADWITGEFLSQLGNTQRFTFDFPQFTIKDVVSVIADWFLGRKPSLKSMIIVFKLPVHHGDLENEYFKPMPFDPERRPVGLVDSAGGLVDFSDGLDIVRSDGELATIVVEGHEFLFHVWSEDERRGLPSWIFD</sequence>
<organism evidence="2">
    <name type="scientific">Caenorhabditis brenneri</name>
    <name type="common">Nematode worm</name>
    <dbReference type="NCBI Taxonomy" id="135651"/>
    <lineage>
        <taxon>Eukaryota</taxon>
        <taxon>Metazoa</taxon>
        <taxon>Ecdysozoa</taxon>
        <taxon>Nematoda</taxon>
        <taxon>Chromadorea</taxon>
        <taxon>Rhabditida</taxon>
        <taxon>Rhabditina</taxon>
        <taxon>Rhabditomorpha</taxon>
        <taxon>Rhabditoidea</taxon>
        <taxon>Rhabditidae</taxon>
        <taxon>Peloderinae</taxon>
        <taxon>Caenorhabditis</taxon>
    </lineage>
</organism>
<dbReference type="PANTHER" id="PTHR21503">
    <property type="entry name" value="F-BOX-CONTAINING HYPOTHETICAL PROTEIN C.ELEGANS"/>
    <property type="match status" value="1"/>
</dbReference>
<dbReference type="Proteomes" id="UP000008068">
    <property type="component" value="Unassembled WGS sequence"/>
</dbReference>
<evidence type="ECO:0000313" key="1">
    <source>
        <dbReference type="EMBL" id="EGT60466.1"/>
    </source>
</evidence>
<dbReference type="eggNOG" id="ENOG502TK5R">
    <property type="taxonomic scope" value="Eukaryota"/>
</dbReference>
<dbReference type="HOGENOM" id="CLU_052088_1_0_1"/>
<evidence type="ECO:0000313" key="2">
    <source>
        <dbReference type="Proteomes" id="UP000008068"/>
    </source>
</evidence>
<reference evidence="2" key="1">
    <citation type="submission" date="2011-07" db="EMBL/GenBank/DDBJ databases">
        <authorList>
            <consortium name="Caenorhabditis brenneri Sequencing and Analysis Consortium"/>
            <person name="Wilson R.K."/>
        </authorList>
    </citation>
    <scope>NUCLEOTIDE SEQUENCE [LARGE SCALE GENOMIC DNA]</scope>
    <source>
        <strain evidence="2">PB2801</strain>
    </source>
</reference>
<dbReference type="PANTHER" id="PTHR21503:SF8">
    <property type="entry name" value="F-BOX ASSOCIATED DOMAIN-CONTAINING PROTEIN-RELATED"/>
    <property type="match status" value="1"/>
</dbReference>
<evidence type="ECO:0008006" key="3">
    <source>
        <dbReference type="Google" id="ProtNLM"/>
    </source>
</evidence>
<dbReference type="AlphaFoldDB" id="G0NHI0"/>
<proteinExistence type="predicted"/>